<dbReference type="STRING" id="337451.A0A443NAU0"/>
<protein>
    <submittedName>
        <fullName evidence="3">Serine/threonine-protein phosphatase 6 regulatory ankyrin repeat subunit B-like protein</fullName>
    </submittedName>
</protein>
<feature type="region of interest" description="Disordered" evidence="1">
    <location>
        <begin position="18"/>
        <end position="79"/>
    </location>
</feature>
<feature type="compositionally biased region" description="Polar residues" evidence="1">
    <location>
        <begin position="70"/>
        <end position="79"/>
    </location>
</feature>
<evidence type="ECO:0000256" key="2">
    <source>
        <dbReference type="SAM" id="Phobius"/>
    </source>
</evidence>
<feature type="region of interest" description="Disordered" evidence="1">
    <location>
        <begin position="370"/>
        <end position="421"/>
    </location>
</feature>
<feature type="compositionally biased region" description="Pro residues" evidence="1">
    <location>
        <begin position="25"/>
        <end position="38"/>
    </location>
</feature>
<dbReference type="SMART" id="SM00248">
    <property type="entry name" value="ANK"/>
    <property type="match status" value="3"/>
</dbReference>
<proteinExistence type="predicted"/>
<name>A0A443NAU0_9MAGN</name>
<dbReference type="PANTHER" id="PTHR24121:SF15">
    <property type="entry name" value="ANKYRIN REPEAT PROTEIN"/>
    <property type="match status" value="1"/>
</dbReference>
<keyword evidence="2" id="KW-0472">Membrane</keyword>
<accession>A0A443NAU0</accession>
<keyword evidence="2" id="KW-1133">Transmembrane helix</keyword>
<dbReference type="InterPro" id="IPR002110">
    <property type="entry name" value="Ankyrin_rpt"/>
</dbReference>
<reference evidence="3 4" key="1">
    <citation type="journal article" date="2019" name="Nat. Plants">
        <title>Stout camphor tree genome fills gaps in understanding of flowering plant genome evolution.</title>
        <authorList>
            <person name="Chaw S.M."/>
            <person name="Liu Y.C."/>
            <person name="Wu Y.W."/>
            <person name="Wang H.Y."/>
            <person name="Lin C.I."/>
            <person name="Wu C.S."/>
            <person name="Ke H.M."/>
            <person name="Chang L.Y."/>
            <person name="Hsu C.Y."/>
            <person name="Yang H.T."/>
            <person name="Sudianto E."/>
            <person name="Hsu M.H."/>
            <person name="Wu K.P."/>
            <person name="Wang L.N."/>
            <person name="Leebens-Mack J.H."/>
            <person name="Tsai I.J."/>
        </authorList>
    </citation>
    <scope>NUCLEOTIDE SEQUENCE [LARGE SCALE GENOMIC DNA]</scope>
    <source>
        <strain evidence="4">cv. Chaw 1501</strain>
        <tissue evidence="3">Young leaves</tissue>
    </source>
</reference>
<evidence type="ECO:0000256" key="1">
    <source>
        <dbReference type="SAM" id="MobiDB-lite"/>
    </source>
</evidence>
<feature type="transmembrane region" description="Helical" evidence="2">
    <location>
        <begin position="429"/>
        <end position="450"/>
    </location>
</feature>
<dbReference type="Pfam" id="PF12796">
    <property type="entry name" value="Ank_2"/>
    <property type="match status" value="1"/>
</dbReference>
<gene>
    <name evidence="3" type="ORF">CKAN_00401200</name>
</gene>
<keyword evidence="4" id="KW-1185">Reference proteome</keyword>
<dbReference type="InterPro" id="IPR036770">
    <property type="entry name" value="Ankyrin_rpt-contain_sf"/>
</dbReference>
<evidence type="ECO:0000313" key="4">
    <source>
        <dbReference type="Proteomes" id="UP000283530"/>
    </source>
</evidence>
<dbReference type="Proteomes" id="UP000283530">
    <property type="component" value="Unassembled WGS sequence"/>
</dbReference>
<dbReference type="PANTHER" id="PTHR24121">
    <property type="entry name" value="NO MECHANORECEPTOR POTENTIAL C, ISOFORM D-RELATED"/>
    <property type="match status" value="1"/>
</dbReference>
<evidence type="ECO:0000313" key="3">
    <source>
        <dbReference type="EMBL" id="RWR75621.1"/>
    </source>
</evidence>
<dbReference type="AlphaFoldDB" id="A0A443NAU0"/>
<dbReference type="OrthoDB" id="1930691at2759"/>
<organism evidence="3 4">
    <name type="scientific">Cinnamomum micranthum f. kanehirae</name>
    <dbReference type="NCBI Taxonomy" id="337451"/>
    <lineage>
        <taxon>Eukaryota</taxon>
        <taxon>Viridiplantae</taxon>
        <taxon>Streptophyta</taxon>
        <taxon>Embryophyta</taxon>
        <taxon>Tracheophyta</taxon>
        <taxon>Spermatophyta</taxon>
        <taxon>Magnoliopsida</taxon>
        <taxon>Magnoliidae</taxon>
        <taxon>Laurales</taxon>
        <taxon>Lauraceae</taxon>
        <taxon>Cinnamomum</taxon>
    </lineage>
</organism>
<dbReference type="SUPFAM" id="SSF48403">
    <property type="entry name" value="Ankyrin repeat"/>
    <property type="match status" value="1"/>
</dbReference>
<sequence length="531" mass="60129">MAVTPVHQNQFLALSKFPTTCHPIHSPPPPPPPPPPPTTTSQSDSKTHISHEISPATPPIPPPQSDSETETLSKGLTEQGTKDKLFEKVMLEDWDAVINIYIDEKDIVSTAKITRNKETALHIAISDSKTVVVEVLLDIIDPIKIREMTNDMDENPLHLAASLGQAETCRQLVEKDPELIGARNKDGETPLFQAALHGKERAFYALHPHCTITGKDIKHDIVYCRRTTDGYSILHVAIQGEYFGLAYQIIYWYPELIMFHNEKGLTALHLLAQNPSAFRSGCHLGPFDDFIYRCLIVDLDKVETPFHFKDEPSMYSDFQSAPGNYQTCLDLLNLWKYIFTVIARWARKWEDIKHDIRKIFNKDVEKQLPVRSTGKDKKQEPEEPSQGKKCEHSHIDVKVGDKIKKKGEGSQEEEKDSTEQPQHPSNYNVFFHFVEFVMEFFLFVLGLGYFEVRNIKAKKQKHKLASQILKMLVHNTGFWMYVGSGSVPVTIDSSIGVDSLVTIPLVDASKQPTEGTYVLSFNTSHFSLSCF</sequence>
<dbReference type="Gene3D" id="1.25.40.20">
    <property type="entry name" value="Ankyrin repeat-containing domain"/>
    <property type="match status" value="1"/>
</dbReference>
<keyword evidence="2" id="KW-0812">Transmembrane</keyword>
<feature type="compositionally biased region" description="Basic and acidic residues" evidence="1">
    <location>
        <begin position="370"/>
        <end position="409"/>
    </location>
</feature>
<dbReference type="EMBL" id="QPKB01000002">
    <property type="protein sequence ID" value="RWR75621.1"/>
    <property type="molecule type" value="Genomic_DNA"/>
</dbReference>
<comment type="caution">
    <text evidence="3">The sequence shown here is derived from an EMBL/GenBank/DDBJ whole genome shotgun (WGS) entry which is preliminary data.</text>
</comment>